<feature type="transmembrane region" description="Helical" evidence="1">
    <location>
        <begin position="6"/>
        <end position="27"/>
    </location>
</feature>
<dbReference type="EMBL" id="HADY01024037">
    <property type="protein sequence ID" value="SBP62522.1"/>
    <property type="molecule type" value="Transcribed_RNA"/>
</dbReference>
<evidence type="ECO:0000256" key="1">
    <source>
        <dbReference type="SAM" id="Phobius"/>
    </source>
</evidence>
<reference evidence="2" key="2">
    <citation type="submission" date="2016-06" db="EMBL/GenBank/DDBJ databases">
        <title>The genome of a short-lived fish provides insights into sex chromosome evolution and the genetic control of aging.</title>
        <authorList>
            <person name="Reichwald K."/>
            <person name="Felder M."/>
            <person name="Petzold A."/>
            <person name="Koch P."/>
            <person name="Groth M."/>
            <person name="Platzer M."/>
        </authorList>
    </citation>
    <scope>NUCLEOTIDE SEQUENCE</scope>
    <source>
        <tissue evidence="2">Brain</tissue>
    </source>
</reference>
<keyword evidence="1" id="KW-0472">Membrane</keyword>
<dbReference type="AlphaFoldDB" id="A0A1A8B4V4"/>
<reference evidence="2" key="1">
    <citation type="submission" date="2016-05" db="EMBL/GenBank/DDBJ databases">
        <authorList>
            <person name="Lavstsen T."/>
            <person name="Jespersen J.S."/>
        </authorList>
    </citation>
    <scope>NUCLEOTIDE SEQUENCE</scope>
    <source>
        <tissue evidence="2">Brain</tissue>
    </source>
</reference>
<proteinExistence type="predicted"/>
<sequence length="69" mass="8067">MLAQFLSLMAGCNWFMVESLSCLSVLIRRRRNPNRLRLDLMWTEEKKQTKVCESVENPSLSNWFISGSD</sequence>
<keyword evidence="1" id="KW-0812">Transmembrane</keyword>
<accession>A0A1A8B4V4</accession>
<gene>
    <name evidence="2" type="primary">Nfu_g_1_002222</name>
</gene>
<evidence type="ECO:0000313" key="2">
    <source>
        <dbReference type="EMBL" id="SBP62522.1"/>
    </source>
</evidence>
<protein>
    <submittedName>
        <fullName evidence="2">Uncharacterized protein</fullName>
    </submittedName>
</protein>
<organism evidence="2">
    <name type="scientific">Nothobranchius furzeri</name>
    <name type="common">Turquoise killifish</name>
    <dbReference type="NCBI Taxonomy" id="105023"/>
    <lineage>
        <taxon>Eukaryota</taxon>
        <taxon>Metazoa</taxon>
        <taxon>Chordata</taxon>
        <taxon>Craniata</taxon>
        <taxon>Vertebrata</taxon>
        <taxon>Euteleostomi</taxon>
        <taxon>Actinopterygii</taxon>
        <taxon>Neopterygii</taxon>
        <taxon>Teleostei</taxon>
        <taxon>Neoteleostei</taxon>
        <taxon>Acanthomorphata</taxon>
        <taxon>Ovalentaria</taxon>
        <taxon>Atherinomorphae</taxon>
        <taxon>Cyprinodontiformes</taxon>
        <taxon>Nothobranchiidae</taxon>
        <taxon>Nothobranchius</taxon>
    </lineage>
</organism>
<name>A0A1A8B4V4_NOTFU</name>
<keyword evidence="1" id="KW-1133">Transmembrane helix</keyword>